<sequence>MELPCATAEELRGRDSERKGCAWSQCKGPPWQRPSQGMSLQQWAPWGRRGHLSAEAMLLLCLRNPETGPQLHTDYHPHFRELKKFSSLPTVFINVPTASAAL</sequence>
<organism evidence="2">
    <name type="scientific">Micrurus surinamensis</name>
    <name type="common">Surinam coral snake</name>
    <dbReference type="NCBI Taxonomy" id="129470"/>
    <lineage>
        <taxon>Eukaryota</taxon>
        <taxon>Metazoa</taxon>
        <taxon>Chordata</taxon>
        <taxon>Craniata</taxon>
        <taxon>Vertebrata</taxon>
        <taxon>Euteleostomi</taxon>
        <taxon>Lepidosauria</taxon>
        <taxon>Squamata</taxon>
        <taxon>Bifurcata</taxon>
        <taxon>Unidentata</taxon>
        <taxon>Episquamata</taxon>
        <taxon>Toxicofera</taxon>
        <taxon>Serpentes</taxon>
        <taxon>Colubroidea</taxon>
        <taxon>Elapidae</taxon>
        <taxon>Elapinae</taxon>
        <taxon>Micrurus</taxon>
    </lineage>
</organism>
<reference evidence="2" key="1">
    <citation type="submission" date="2017-07" db="EMBL/GenBank/DDBJ databases">
        <authorList>
            <person name="Mikheyev A."/>
            <person name="Grau M."/>
        </authorList>
    </citation>
    <scope>NUCLEOTIDE SEQUENCE</scope>
    <source>
        <tissue evidence="2">Venom_gland</tissue>
    </source>
</reference>
<dbReference type="EMBL" id="IACN01047076">
    <property type="protein sequence ID" value="LAB52694.1"/>
    <property type="molecule type" value="Transcribed_RNA"/>
</dbReference>
<dbReference type="AlphaFoldDB" id="A0A2D4P3V7"/>
<protein>
    <submittedName>
        <fullName evidence="2">Uncharacterized protein</fullName>
    </submittedName>
</protein>
<name>A0A2D4P3V7_MICSU</name>
<evidence type="ECO:0000256" key="1">
    <source>
        <dbReference type="SAM" id="MobiDB-lite"/>
    </source>
</evidence>
<feature type="compositionally biased region" description="Basic and acidic residues" evidence="1">
    <location>
        <begin position="9"/>
        <end position="20"/>
    </location>
</feature>
<feature type="region of interest" description="Disordered" evidence="1">
    <location>
        <begin position="1"/>
        <end position="38"/>
    </location>
</feature>
<proteinExistence type="predicted"/>
<evidence type="ECO:0000313" key="2">
    <source>
        <dbReference type="EMBL" id="LAB52694.1"/>
    </source>
</evidence>
<accession>A0A2D4P3V7</accession>
<reference evidence="2" key="2">
    <citation type="submission" date="2017-11" db="EMBL/GenBank/DDBJ databases">
        <title>Coralsnake Venomics: Analyses of Venom Gland Transcriptomes and Proteomes of Six Brazilian Taxa.</title>
        <authorList>
            <person name="Aird S.D."/>
            <person name="Jorge da Silva N."/>
            <person name="Qiu L."/>
            <person name="Villar-Briones A."/>
            <person name="Aparecida-Saddi V."/>
            <person name="Campos-Telles M.P."/>
            <person name="Grau M."/>
            <person name="Mikheyev A.S."/>
        </authorList>
    </citation>
    <scope>NUCLEOTIDE SEQUENCE</scope>
    <source>
        <tissue evidence="2">Venom_gland</tissue>
    </source>
</reference>